<evidence type="ECO:0000313" key="1">
    <source>
        <dbReference type="EMBL" id="QCD42021.1"/>
    </source>
</evidence>
<dbReference type="InterPro" id="IPR033410">
    <property type="entry name" value="DUF5119"/>
</dbReference>
<protein>
    <submittedName>
        <fullName evidence="1">DUF5119 domain-containing protein</fullName>
    </submittedName>
</protein>
<dbReference type="Pfam" id="PF17145">
    <property type="entry name" value="DUF5119"/>
    <property type="match status" value="1"/>
</dbReference>
<organism evidence="1 2">
    <name type="scientific">Duncaniella dubosii</name>
    <dbReference type="NCBI Taxonomy" id="2518971"/>
    <lineage>
        <taxon>Bacteria</taxon>
        <taxon>Pseudomonadati</taxon>
        <taxon>Bacteroidota</taxon>
        <taxon>Bacteroidia</taxon>
        <taxon>Bacteroidales</taxon>
        <taxon>Muribaculaceae</taxon>
        <taxon>Duncaniella</taxon>
    </lineage>
</organism>
<gene>
    <name evidence="1" type="ORF">E7747_06875</name>
</gene>
<dbReference type="KEGG" id="ddb:E7747_06875"/>
<dbReference type="Proteomes" id="UP000297149">
    <property type="component" value="Chromosome"/>
</dbReference>
<sequence length="312" mass="34557">MKFLSRQAAVSFILYLGLMQTSCDHRELCFDHTHWTDLKVKFDWSAQPDATPKTMVLYLFPIDGEKPLRYEFSDVNGSAIRVPAGGYNAAVFNGCTESIVESGATFDDFVLTTDVENILAPMSRNPLPEPPRFDAVKDEPVKASPDMIWADMMENISVTMSQGQAIKFTPVESTVTYKIILTGVTNLTPSLGISGAISTMSENFSPAMKNHTGRNVTVPIALSMTAPSTIEGSVTLFGHCPTSEQQHIFTLYTSDKHYYNFNVTSQIHDAPDQRRITIIIDGIKLPEQNESGGMFPSVSDWTEDVYLDVDMS</sequence>
<dbReference type="EMBL" id="CP039396">
    <property type="protein sequence ID" value="QCD42021.1"/>
    <property type="molecule type" value="Genomic_DNA"/>
</dbReference>
<dbReference type="RefSeq" id="WP_136414951.1">
    <property type="nucleotide sequence ID" value="NZ_CP039396.1"/>
</dbReference>
<dbReference type="AlphaFoldDB" id="A0A4P7W268"/>
<evidence type="ECO:0000313" key="2">
    <source>
        <dbReference type="Proteomes" id="UP000297149"/>
    </source>
</evidence>
<keyword evidence="2" id="KW-1185">Reference proteome</keyword>
<name>A0A4P7W268_9BACT</name>
<reference evidence="2" key="1">
    <citation type="submission" date="2019-02" db="EMBL/GenBank/DDBJ databases">
        <title>Isolation and identification of novel species under the genus Muribaculum.</title>
        <authorList>
            <person name="Miyake S."/>
            <person name="Ding Y."/>
            <person name="Low A."/>
            <person name="Soh M."/>
            <person name="Seedorf H."/>
        </authorList>
    </citation>
    <scope>NUCLEOTIDE SEQUENCE [LARGE SCALE GENOMIC DNA]</scope>
    <source>
        <strain evidence="2">H5</strain>
    </source>
</reference>
<accession>A0A4P7W268</accession>
<proteinExistence type="predicted"/>